<reference evidence="5 7" key="2">
    <citation type="journal article" date="2013" name="Nature">
        <title>Insights into bilaterian evolution from three spiralian genomes.</title>
        <authorList>
            <person name="Simakov O."/>
            <person name="Marletaz F."/>
            <person name="Cho S.J."/>
            <person name="Edsinger-Gonzales E."/>
            <person name="Havlak P."/>
            <person name="Hellsten U."/>
            <person name="Kuo D.H."/>
            <person name="Larsson T."/>
            <person name="Lv J."/>
            <person name="Arendt D."/>
            <person name="Savage R."/>
            <person name="Osoegawa K."/>
            <person name="de Jong P."/>
            <person name="Grimwood J."/>
            <person name="Chapman J.A."/>
            <person name="Shapiro H."/>
            <person name="Aerts A."/>
            <person name="Otillar R.P."/>
            <person name="Terry A.Y."/>
            <person name="Boore J.L."/>
            <person name="Grigoriev I.V."/>
            <person name="Lindberg D.R."/>
            <person name="Seaver E.C."/>
            <person name="Weisblat D.A."/>
            <person name="Putnam N.H."/>
            <person name="Rokhsar D.S."/>
        </authorList>
    </citation>
    <scope>NUCLEOTIDE SEQUENCE</scope>
    <source>
        <strain evidence="5 7">I ESC-2004</strain>
    </source>
</reference>
<dbReference type="InterPro" id="IPR020845">
    <property type="entry name" value="AMP-binding_CS"/>
</dbReference>
<dbReference type="Gene3D" id="2.30.38.10">
    <property type="entry name" value="Luciferase, Domain 3"/>
    <property type="match status" value="1"/>
</dbReference>
<dbReference type="Gene3D" id="3.40.50.980">
    <property type="match status" value="2"/>
</dbReference>
<evidence type="ECO:0000259" key="4">
    <source>
        <dbReference type="Pfam" id="PF13193"/>
    </source>
</evidence>
<dbReference type="OrthoDB" id="1898221at2759"/>
<keyword evidence="2" id="KW-0436">Ligase</keyword>
<dbReference type="PANTHER" id="PTHR24096:SF149">
    <property type="entry name" value="AMP-BINDING DOMAIN-CONTAINING PROTEIN-RELATED"/>
    <property type="match status" value="1"/>
</dbReference>
<keyword evidence="7" id="KW-1185">Reference proteome</keyword>
<dbReference type="Pfam" id="PF00501">
    <property type="entry name" value="AMP-binding"/>
    <property type="match status" value="1"/>
</dbReference>
<protein>
    <recommendedName>
        <fullName evidence="8">AMP-dependent synthetase/ligase domain-containing protein</fullName>
    </recommendedName>
</protein>
<dbReference type="GO" id="GO:0016405">
    <property type="term" value="F:CoA-ligase activity"/>
    <property type="evidence" value="ECO:0007669"/>
    <property type="project" value="TreeGrafter"/>
</dbReference>
<evidence type="ECO:0008006" key="8">
    <source>
        <dbReference type="Google" id="ProtNLM"/>
    </source>
</evidence>
<dbReference type="STRING" id="283909.R7UE53"/>
<dbReference type="EMBL" id="KB304411">
    <property type="protein sequence ID" value="ELU02063.1"/>
    <property type="molecule type" value="Genomic_DNA"/>
</dbReference>
<reference evidence="7" key="1">
    <citation type="submission" date="2012-12" db="EMBL/GenBank/DDBJ databases">
        <authorList>
            <person name="Hellsten U."/>
            <person name="Grimwood J."/>
            <person name="Chapman J.A."/>
            <person name="Shapiro H."/>
            <person name="Aerts A."/>
            <person name="Otillar R.P."/>
            <person name="Terry A.Y."/>
            <person name="Boore J.L."/>
            <person name="Simakov O."/>
            <person name="Marletaz F."/>
            <person name="Cho S.-J."/>
            <person name="Edsinger-Gonzales E."/>
            <person name="Havlak P."/>
            <person name="Kuo D.-H."/>
            <person name="Larsson T."/>
            <person name="Lv J."/>
            <person name="Arendt D."/>
            <person name="Savage R."/>
            <person name="Osoegawa K."/>
            <person name="de Jong P."/>
            <person name="Lindberg D.R."/>
            <person name="Seaver E.C."/>
            <person name="Weisblat D.A."/>
            <person name="Putnam N.H."/>
            <person name="Grigoriev I.V."/>
            <person name="Rokhsar D.S."/>
        </authorList>
    </citation>
    <scope>NUCLEOTIDE SEQUENCE</scope>
    <source>
        <strain evidence="7">I ESC-2004</strain>
    </source>
</reference>
<dbReference type="InterPro" id="IPR000873">
    <property type="entry name" value="AMP-dep_synth/lig_dom"/>
</dbReference>
<name>R7UE53_CAPTE</name>
<dbReference type="Pfam" id="PF13193">
    <property type="entry name" value="AMP-binding_C"/>
    <property type="match status" value="1"/>
</dbReference>
<dbReference type="EMBL" id="AMQN01009019">
    <property type="status" value="NOT_ANNOTATED_CDS"/>
    <property type="molecule type" value="Genomic_DNA"/>
</dbReference>
<evidence type="ECO:0000313" key="7">
    <source>
        <dbReference type="Proteomes" id="UP000014760"/>
    </source>
</evidence>
<accession>R7UE53</accession>
<evidence type="ECO:0000256" key="1">
    <source>
        <dbReference type="ARBA" id="ARBA00006432"/>
    </source>
</evidence>
<dbReference type="SUPFAM" id="SSF56801">
    <property type="entry name" value="Acetyl-CoA synthetase-like"/>
    <property type="match status" value="1"/>
</dbReference>
<feature type="domain" description="AMP-binding enzyme C-terminal" evidence="4">
    <location>
        <begin position="429"/>
        <end position="505"/>
    </location>
</feature>
<dbReference type="Gene3D" id="3.30.300.30">
    <property type="match status" value="1"/>
</dbReference>
<dbReference type="PROSITE" id="PS00455">
    <property type="entry name" value="AMP_BINDING"/>
    <property type="match status" value="1"/>
</dbReference>
<dbReference type="HOGENOM" id="CLU_000022_59_2_1"/>
<dbReference type="Proteomes" id="UP000014760">
    <property type="component" value="Unassembled WGS sequence"/>
</dbReference>
<evidence type="ECO:0000313" key="6">
    <source>
        <dbReference type="EnsemblMetazoa" id="CapteP218122"/>
    </source>
</evidence>
<dbReference type="InterPro" id="IPR045851">
    <property type="entry name" value="AMP-bd_C_sf"/>
</dbReference>
<dbReference type="PANTHER" id="PTHR24096">
    <property type="entry name" value="LONG-CHAIN-FATTY-ACID--COA LIGASE"/>
    <property type="match status" value="1"/>
</dbReference>
<dbReference type="FunFam" id="3.30.300.30:FF:000007">
    <property type="entry name" value="4-coumarate--CoA ligase 2"/>
    <property type="match status" value="1"/>
</dbReference>
<sequence>MATKKKLNSTHSFTCLIQVDSGSGDKYTFAELQNAVHNIAGHLHVLDFSKGSNLALCATNCAEILLMAYASWKLGGVVTFLNPLLKPGETRGQIAKAKVDFIFMDKEQYQKLIEVIPDDITIVTKDGVEGVPSFSSLKEPISWEMPSFTPDVEARAAIFFSSGTTGPPKAVSLSHKNFLTEIHGINTLLEADMLMNPKWTSVVVYLPLSHAYAFILSTLDMTIGATTILMPRFDPKKYLQLITDYQTELMILVPPIAVLFAKNKDLVAQFDLSCVQSMFCAAAVLLPEVAADLQKIIPTKAKYIAQAYGMTEVSGASHWTPSESFMEKHGSPDSTTNVGVIIPNYKIAIRDLETGEFLPAYKTGEICTSGPGVMMGYLGNKDATDATIGADGWLKTGDIGYYDKNGYFYIVDRLKELIKYKGYQVSPSELEDLLLSHPKIADAGVVGFPDLESGELPSALIVLKPGEDLSVDQIREFVSEKAAPFKKLRGPVEIVPQIQKSASGKILRRVILSDFLEKHGNREK</sequence>
<feature type="domain" description="AMP-dependent synthetase/ligase" evidence="3">
    <location>
        <begin position="11"/>
        <end position="378"/>
    </location>
</feature>
<proteinExistence type="inferred from homology"/>
<dbReference type="AlphaFoldDB" id="R7UE53"/>
<reference evidence="6" key="3">
    <citation type="submission" date="2015-06" db="UniProtKB">
        <authorList>
            <consortium name="EnsemblMetazoa"/>
        </authorList>
    </citation>
    <scope>IDENTIFICATION</scope>
</reference>
<evidence type="ECO:0000313" key="5">
    <source>
        <dbReference type="EMBL" id="ELU02063.1"/>
    </source>
</evidence>
<gene>
    <name evidence="5" type="ORF">CAPTEDRAFT_218122</name>
</gene>
<dbReference type="InterPro" id="IPR025110">
    <property type="entry name" value="AMP-bd_C"/>
</dbReference>
<dbReference type="EnsemblMetazoa" id="CapteT218122">
    <property type="protein sequence ID" value="CapteP218122"/>
    <property type="gene ID" value="CapteG218122"/>
</dbReference>
<organism evidence="5">
    <name type="scientific">Capitella teleta</name>
    <name type="common">Polychaete worm</name>
    <dbReference type="NCBI Taxonomy" id="283909"/>
    <lineage>
        <taxon>Eukaryota</taxon>
        <taxon>Metazoa</taxon>
        <taxon>Spiralia</taxon>
        <taxon>Lophotrochozoa</taxon>
        <taxon>Annelida</taxon>
        <taxon>Polychaeta</taxon>
        <taxon>Sedentaria</taxon>
        <taxon>Scolecida</taxon>
        <taxon>Capitellidae</taxon>
        <taxon>Capitella</taxon>
    </lineage>
</organism>
<comment type="similarity">
    <text evidence="1">Belongs to the ATP-dependent AMP-binding enzyme family.</text>
</comment>
<evidence type="ECO:0000259" key="3">
    <source>
        <dbReference type="Pfam" id="PF00501"/>
    </source>
</evidence>
<evidence type="ECO:0000256" key="2">
    <source>
        <dbReference type="ARBA" id="ARBA00022598"/>
    </source>
</evidence>
<dbReference type="OMA" id="GLMQDWP"/>